<organism evidence="1 2">
    <name type="scientific">Lentinula aciculospora</name>
    <dbReference type="NCBI Taxonomy" id="153920"/>
    <lineage>
        <taxon>Eukaryota</taxon>
        <taxon>Fungi</taxon>
        <taxon>Dikarya</taxon>
        <taxon>Basidiomycota</taxon>
        <taxon>Agaricomycotina</taxon>
        <taxon>Agaricomycetes</taxon>
        <taxon>Agaricomycetidae</taxon>
        <taxon>Agaricales</taxon>
        <taxon>Marasmiineae</taxon>
        <taxon>Omphalotaceae</taxon>
        <taxon>Lentinula</taxon>
    </lineage>
</organism>
<dbReference type="EMBL" id="JAOTPV010000003">
    <property type="protein sequence ID" value="KAJ4485872.1"/>
    <property type="molecule type" value="Genomic_DNA"/>
</dbReference>
<name>A0A9W9ALN4_9AGAR</name>
<dbReference type="AlphaFoldDB" id="A0A9W9ALN4"/>
<proteinExistence type="predicted"/>
<evidence type="ECO:0000313" key="1">
    <source>
        <dbReference type="EMBL" id="KAJ4485872.1"/>
    </source>
</evidence>
<reference evidence="1" key="1">
    <citation type="submission" date="2022-08" db="EMBL/GenBank/DDBJ databases">
        <title>A Global Phylogenomic Analysis of the Shiitake Genus Lentinula.</title>
        <authorList>
            <consortium name="DOE Joint Genome Institute"/>
            <person name="Sierra-Patev S."/>
            <person name="Min B."/>
            <person name="Naranjo-Ortiz M."/>
            <person name="Looney B."/>
            <person name="Konkel Z."/>
            <person name="Slot J.C."/>
            <person name="Sakamoto Y."/>
            <person name="Steenwyk J.L."/>
            <person name="Rokas A."/>
            <person name="Carro J."/>
            <person name="Camarero S."/>
            <person name="Ferreira P."/>
            <person name="Molpeceres G."/>
            <person name="Ruiz-Duenas F.J."/>
            <person name="Serrano A."/>
            <person name="Henrissat B."/>
            <person name="Drula E."/>
            <person name="Hughes K.W."/>
            <person name="Mata J.L."/>
            <person name="Ishikawa N.K."/>
            <person name="Vargas-Isla R."/>
            <person name="Ushijima S."/>
            <person name="Smith C.A."/>
            <person name="Ahrendt S."/>
            <person name="Andreopoulos W."/>
            <person name="He G."/>
            <person name="Labutti K."/>
            <person name="Lipzen A."/>
            <person name="Ng V."/>
            <person name="Riley R."/>
            <person name="Sandor L."/>
            <person name="Barry K."/>
            <person name="Martinez A.T."/>
            <person name="Xiao Y."/>
            <person name="Gibbons J.G."/>
            <person name="Terashima K."/>
            <person name="Grigoriev I.V."/>
            <person name="Hibbett D.S."/>
        </authorList>
    </citation>
    <scope>NUCLEOTIDE SEQUENCE</scope>
    <source>
        <strain evidence="1">JLM2183</strain>
    </source>
</reference>
<dbReference type="Proteomes" id="UP001150266">
    <property type="component" value="Unassembled WGS sequence"/>
</dbReference>
<keyword evidence="2" id="KW-1185">Reference proteome</keyword>
<sequence>MKSKDASSDIKPITVLVSQEIINLFIDELRDCFSALKTCSLVHPSWLPKARAHLFHAFTVGFVPVIKYPSRQLYESDYPITLIDHLNNAFFEHISSSLSFQNCVQILTFTDAMDSRLFVVEPSGRVFTDVLPFTNLRVLELNRSIWPKIDIVPPVERLISRNHSLSRIIILGLRVGGQKPISNMIPLVPENIDAGLDLIKSISKHCPQLKDLWIQTKSRFIDSKHDTWTEAEEMVRNDDIGVCNVPMPIQRLIIQGYGVQLLKLLIWSSATCDALGWILTDLDTGVLEGDNEFEVNPEDWPNLKNLRIQWYSNDELMKNPDGSAQAVKHILIHLRSTRSVNLQGGDRVHHQLNELSLLLNSTFLPGIENWCEVVFETTKSIVEVEPQRGFVKAIRIMESTGGVDQFSTRVHGTEISINNKGQDWEWF</sequence>
<protein>
    <submittedName>
        <fullName evidence="1">Uncharacterized protein</fullName>
    </submittedName>
</protein>
<evidence type="ECO:0000313" key="2">
    <source>
        <dbReference type="Proteomes" id="UP001150266"/>
    </source>
</evidence>
<dbReference type="OrthoDB" id="2745898at2759"/>
<comment type="caution">
    <text evidence="1">The sequence shown here is derived from an EMBL/GenBank/DDBJ whole genome shotgun (WGS) entry which is preliminary data.</text>
</comment>
<accession>A0A9W9ALN4</accession>
<gene>
    <name evidence="1" type="ORF">J3R30DRAFT_3697295</name>
</gene>